<sequence length="546" mass="59456">MSKTPMSKATEMEAPRGLRQSMAWIHTWLGLLAGWILFAMFLTGTASYFRPEITRWMQPELQLAPVSPRHAAELAVAHMQATSPDDEQWYIYLPDDRMVETRIFARARPNPDPDAPPAPRRPEIRLDPATGAPVTARETRGGEHFYRFHFQLQLPHPWGRWLAGVCAIFMLAAIISGVVTHKRFFADFFMLRWNKGQRSWLDAHNVSAVLALPFHAMITYTGLITLVAMYMPWPAVANYAKPATFYAEAYGRDEEVPAAGRAAPLASIGPMVDAARAEWGGGTPRTIVIRNPNDAAATVTIQRSSADQINARAGSITYSGVTGARLSASPAPGAAIATAGVMLGLHLGNYAGPVLRWTYFLLGLTGTAMVGTGLLLWTAKRRKSGAKPFFGFRLLERLNIATIACLPAGMAAFLLANRLIPADLAGREALEVKAMYWVWFGMAALMLLRPVKRAWPEALGLSAAAFLALPLVNMATTDRGLIASLMRGDTLFVAFDIAMIAIGALLGFGAWRATQVKAAPVRKRKPLPPSAAPSLTMVAREAVDVV</sequence>
<keyword evidence="2" id="KW-0812">Transmembrane</keyword>
<feature type="compositionally biased region" description="Pro residues" evidence="1">
    <location>
        <begin position="110"/>
        <end position="119"/>
    </location>
</feature>
<gene>
    <name evidence="3" type="ORF">ACFOKF_04215</name>
</gene>
<evidence type="ECO:0000256" key="1">
    <source>
        <dbReference type="SAM" id="MobiDB-lite"/>
    </source>
</evidence>
<feature type="transmembrane region" description="Helical" evidence="2">
    <location>
        <begin position="398"/>
        <end position="416"/>
    </location>
</feature>
<feature type="transmembrane region" description="Helical" evidence="2">
    <location>
        <begin position="161"/>
        <end position="185"/>
    </location>
</feature>
<evidence type="ECO:0000313" key="4">
    <source>
        <dbReference type="Proteomes" id="UP001595681"/>
    </source>
</evidence>
<proteinExistence type="predicted"/>
<feature type="region of interest" description="Disordered" evidence="1">
    <location>
        <begin position="106"/>
        <end position="135"/>
    </location>
</feature>
<feature type="transmembrane region" description="Helical" evidence="2">
    <location>
        <begin position="491"/>
        <end position="514"/>
    </location>
</feature>
<organism evidence="3 4">
    <name type="scientific">Sphingobium rhizovicinum</name>
    <dbReference type="NCBI Taxonomy" id="432308"/>
    <lineage>
        <taxon>Bacteria</taxon>
        <taxon>Pseudomonadati</taxon>
        <taxon>Pseudomonadota</taxon>
        <taxon>Alphaproteobacteria</taxon>
        <taxon>Sphingomonadales</taxon>
        <taxon>Sphingomonadaceae</taxon>
        <taxon>Sphingobium</taxon>
    </lineage>
</organism>
<keyword evidence="2" id="KW-0472">Membrane</keyword>
<dbReference type="Pfam" id="PF03929">
    <property type="entry name" value="PepSY_TM"/>
    <property type="match status" value="1"/>
</dbReference>
<dbReference type="Proteomes" id="UP001595681">
    <property type="component" value="Unassembled WGS sequence"/>
</dbReference>
<feature type="transmembrane region" description="Helical" evidence="2">
    <location>
        <begin position="357"/>
        <end position="377"/>
    </location>
</feature>
<dbReference type="PANTHER" id="PTHR34219">
    <property type="entry name" value="IRON-REGULATED INNER MEMBRANE PROTEIN-RELATED"/>
    <property type="match status" value="1"/>
</dbReference>
<keyword evidence="4" id="KW-1185">Reference proteome</keyword>
<comment type="caution">
    <text evidence="3">The sequence shown here is derived from an EMBL/GenBank/DDBJ whole genome shotgun (WGS) entry which is preliminary data.</text>
</comment>
<feature type="transmembrane region" description="Helical" evidence="2">
    <location>
        <begin position="436"/>
        <end position="451"/>
    </location>
</feature>
<reference evidence="4" key="1">
    <citation type="journal article" date="2019" name="Int. J. Syst. Evol. Microbiol.">
        <title>The Global Catalogue of Microorganisms (GCM) 10K type strain sequencing project: providing services to taxonomists for standard genome sequencing and annotation.</title>
        <authorList>
            <consortium name="The Broad Institute Genomics Platform"/>
            <consortium name="The Broad Institute Genome Sequencing Center for Infectious Disease"/>
            <person name="Wu L."/>
            <person name="Ma J."/>
        </authorList>
    </citation>
    <scope>NUCLEOTIDE SEQUENCE [LARGE SCALE GENOMIC DNA]</scope>
    <source>
        <strain evidence="4">CCM 7491</strain>
    </source>
</reference>
<evidence type="ECO:0000256" key="2">
    <source>
        <dbReference type="SAM" id="Phobius"/>
    </source>
</evidence>
<dbReference type="EMBL" id="JBHRVU010000004">
    <property type="protein sequence ID" value="MFC3440411.1"/>
    <property type="molecule type" value="Genomic_DNA"/>
</dbReference>
<feature type="transmembrane region" description="Helical" evidence="2">
    <location>
        <begin position="458"/>
        <end position="476"/>
    </location>
</feature>
<feature type="transmembrane region" description="Helical" evidence="2">
    <location>
        <begin position="21"/>
        <end position="42"/>
    </location>
</feature>
<protein>
    <submittedName>
        <fullName evidence="3">PepSY-associated TM helix domain-containing protein</fullName>
    </submittedName>
</protein>
<keyword evidence="2" id="KW-1133">Transmembrane helix</keyword>
<feature type="transmembrane region" description="Helical" evidence="2">
    <location>
        <begin position="206"/>
        <end position="231"/>
    </location>
</feature>
<dbReference type="RefSeq" id="WP_380793411.1">
    <property type="nucleotide sequence ID" value="NZ_JBHRVU010000004.1"/>
</dbReference>
<dbReference type="PANTHER" id="PTHR34219:SF4">
    <property type="entry name" value="PEPSY DOMAIN-CONTAINING PROTEIN"/>
    <property type="match status" value="1"/>
</dbReference>
<name>A0ABV7NE54_9SPHN</name>
<dbReference type="InterPro" id="IPR005625">
    <property type="entry name" value="PepSY-ass_TM"/>
</dbReference>
<accession>A0ABV7NE54</accession>
<evidence type="ECO:0000313" key="3">
    <source>
        <dbReference type="EMBL" id="MFC3440411.1"/>
    </source>
</evidence>